<dbReference type="SUPFAM" id="SSF75217">
    <property type="entry name" value="alpha/beta knot"/>
    <property type="match status" value="1"/>
</dbReference>
<dbReference type="Proteomes" id="UP000292136">
    <property type="component" value="Unassembled WGS sequence"/>
</dbReference>
<comment type="function">
    <text evidence="6">Specifically methylates the ribose of guanosine 2251 in 23S rRNA.</text>
</comment>
<keyword evidence="9" id="KW-1185">Reference proteome</keyword>
<dbReference type="SUPFAM" id="SSF55315">
    <property type="entry name" value="L30e-like"/>
    <property type="match status" value="1"/>
</dbReference>
<feature type="domain" description="RNA 2-O ribose methyltransferase substrate binding" evidence="7">
    <location>
        <begin position="14"/>
        <end position="90"/>
    </location>
</feature>
<dbReference type="CDD" id="cd18103">
    <property type="entry name" value="SpoU-like_RlmB"/>
    <property type="match status" value="1"/>
</dbReference>
<feature type="binding site" evidence="6">
    <location>
        <position position="225"/>
    </location>
    <ligand>
        <name>S-adenosyl-L-methionine</name>
        <dbReference type="ChEBI" id="CHEBI:59789"/>
    </ligand>
</feature>
<evidence type="ECO:0000256" key="4">
    <source>
        <dbReference type="ARBA" id="ARBA00022679"/>
    </source>
</evidence>
<accession>A0ABY0ITF9</accession>
<keyword evidence="2 6" id="KW-0698">rRNA processing</keyword>
<dbReference type="InterPro" id="IPR029026">
    <property type="entry name" value="tRNA_m1G_MTases_N"/>
</dbReference>
<comment type="similarity">
    <text evidence="6">Belongs to the class IV-like SAM-binding methyltransferase superfamily. RNA methyltransferase TrmH family. RlmB subfamily.</text>
</comment>
<comment type="caution">
    <text evidence="8">The sequence shown here is derived from an EMBL/GenBank/DDBJ whole genome shotgun (WGS) entry which is preliminary data.</text>
</comment>
<dbReference type="PANTHER" id="PTHR46429:SF1">
    <property type="entry name" value="23S RRNA (GUANOSINE-2'-O-)-METHYLTRANSFERASE RLMB"/>
    <property type="match status" value="1"/>
</dbReference>
<keyword evidence="4 6" id="KW-0808">Transferase</keyword>
<dbReference type="InterPro" id="IPR024915">
    <property type="entry name" value="23S_rRNA_MeTrfase_RlmB"/>
</dbReference>
<dbReference type="InterPro" id="IPR029028">
    <property type="entry name" value="Alpha/beta_knot_MTases"/>
</dbReference>
<dbReference type="PANTHER" id="PTHR46429">
    <property type="entry name" value="23S RRNA (GUANOSINE-2'-O-)-METHYLTRANSFERASE RLMB"/>
    <property type="match status" value="1"/>
</dbReference>
<dbReference type="Pfam" id="PF08032">
    <property type="entry name" value="SpoU_sub_bind"/>
    <property type="match status" value="1"/>
</dbReference>
<dbReference type="HAMAP" id="MF_01887">
    <property type="entry name" value="23SrRNA_methyltr_B"/>
    <property type="match status" value="1"/>
</dbReference>
<comment type="catalytic activity">
    <reaction evidence="6">
        <text>guanosine(2251) in 23S rRNA + S-adenosyl-L-methionine = 2'-O-methylguanosine(2251) in 23S rRNA + S-adenosyl-L-homocysteine + H(+)</text>
        <dbReference type="Rhea" id="RHEA:24140"/>
        <dbReference type="Rhea" id="RHEA-COMP:10239"/>
        <dbReference type="Rhea" id="RHEA-COMP:10241"/>
        <dbReference type="ChEBI" id="CHEBI:15378"/>
        <dbReference type="ChEBI" id="CHEBI:57856"/>
        <dbReference type="ChEBI" id="CHEBI:59789"/>
        <dbReference type="ChEBI" id="CHEBI:74269"/>
        <dbReference type="ChEBI" id="CHEBI:74445"/>
        <dbReference type="EC" id="2.1.1.185"/>
    </reaction>
</comment>
<evidence type="ECO:0000313" key="8">
    <source>
        <dbReference type="EMBL" id="RZT89311.1"/>
    </source>
</evidence>
<dbReference type="InterPro" id="IPR029064">
    <property type="entry name" value="Ribosomal_eL30-like_sf"/>
</dbReference>
<evidence type="ECO:0000256" key="6">
    <source>
        <dbReference type="HAMAP-Rule" id="MF_01887"/>
    </source>
</evidence>
<dbReference type="InterPro" id="IPR004441">
    <property type="entry name" value="rRNA_MeTrfase_TrmH"/>
</dbReference>
<dbReference type="Pfam" id="PF00588">
    <property type="entry name" value="SpoU_methylase"/>
    <property type="match status" value="1"/>
</dbReference>
<feature type="binding site" evidence="6">
    <location>
        <position position="234"/>
    </location>
    <ligand>
        <name>S-adenosyl-L-methionine</name>
        <dbReference type="ChEBI" id="CHEBI:59789"/>
    </ligand>
</feature>
<evidence type="ECO:0000256" key="1">
    <source>
        <dbReference type="ARBA" id="ARBA00022490"/>
    </source>
</evidence>
<reference evidence="8 9" key="1">
    <citation type="submission" date="2019-02" db="EMBL/GenBank/DDBJ databases">
        <title>Genomic Encyclopedia of Type Strains, Phase IV (KMG-IV): sequencing the most valuable type-strain genomes for metagenomic binning, comparative biology and taxonomic classification.</title>
        <authorList>
            <person name="Goeker M."/>
        </authorList>
    </citation>
    <scope>NUCLEOTIDE SEQUENCE [LARGE SCALE GENOMIC DNA]</scope>
    <source>
        <strain evidence="8 9">DSM 21223</strain>
    </source>
</reference>
<dbReference type="Gene3D" id="3.40.1280.10">
    <property type="match status" value="1"/>
</dbReference>
<evidence type="ECO:0000256" key="3">
    <source>
        <dbReference type="ARBA" id="ARBA00022603"/>
    </source>
</evidence>
<proteinExistence type="inferred from homology"/>
<dbReference type="Gene3D" id="3.30.1330.30">
    <property type="match status" value="1"/>
</dbReference>
<dbReference type="EMBL" id="SHKM01000001">
    <property type="protein sequence ID" value="RZT89311.1"/>
    <property type="molecule type" value="Genomic_DNA"/>
</dbReference>
<dbReference type="SMART" id="SM00967">
    <property type="entry name" value="SpoU_sub_bind"/>
    <property type="match status" value="1"/>
</dbReference>
<keyword evidence="5 6" id="KW-0949">S-adenosyl-L-methionine</keyword>
<evidence type="ECO:0000256" key="5">
    <source>
        <dbReference type="ARBA" id="ARBA00022691"/>
    </source>
</evidence>
<name>A0ABY0ITF9_9RHOO</name>
<sequence>MSQAAPEKNHPTRLIHGFHAVIAKLRHNPDAVKEVYLDQSRKDARAKDLLRHAEAQGIRVIPADAKRLDGLAPGQRHQGVVAKVDANERQVTLDDVLDTLEEPPLLLILDGVTDPHNLGACLRVADAVGAHAVIAPKDRSVGLTNTVLKVASGAAETVPYITVTNLARTLRELKERDIWIIGTADQADGDLYTAEWPKGTAWVLGAEGEGMRRLTRETCDQLVRIPMFGSVESLNVSVASGVCLYEARRRLQK</sequence>
<evidence type="ECO:0000256" key="2">
    <source>
        <dbReference type="ARBA" id="ARBA00022552"/>
    </source>
</evidence>
<keyword evidence="1 6" id="KW-0963">Cytoplasm</keyword>
<dbReference type="InterPro" id="IPR013123">
    <property type="entry name" value="SpoU_subst-bd"/>
</dbReference>
<dbReference type="NCBIfam" id="TIGR00186">
    <property type="entry name" value="rRNA_methyl_3"/>
    <property type="match status" value="1"/>
</dbReference>
<keyword evidence="3 6" id="KW-0489">Methyltransferase</keyword>
<protein>
    <recommendedName>
        <fullName evidence="6">23S rRNA (guanosine-2'-O-)-methyltransferase RlmB</fullName>
        <ecNumber evidence="6">2.1.1.185</ecNumber>
    </recommendedName>
    <alternativeName>
        <fullName evidence="6">23S rRNA (guanosine2251 2'-O)-methyltransferase</fullName>
    </alternativeName>
    <alternativeName>
        <fullName evidence="6">23S rRNA Gm2251 2'-O-methyltransferase</fullName>
    </alternativeName>
</protein>
<dbReference type="InterPro" id="IPR001537">
    <property type="entry name" value="SpoU_MeTrfase"/>
</dbReference>
<dbReference type="EC" id="2.1.1.185" evidence="6"/>
<evidence type="ECO:0000259" key="7">
    <source>
        <dbReference type="SMART" id="SM00967"/>
    </source>
</evidence>
<comment type="subcellular location">
    <subcellularLocation>
        <location evidence="6">Cytoplasm</location>
    </subcellularLocation>
</comment>
<feature type="binding site" evidence="6">
    <location>
        <position position="205"/>
    </location>
    <ligand>
        <name>S-adenosyl-L-methionine</name>
        <dbReference type="ChEBI" id="CHEBI:59789"/>
    </ligand>
</feature>
<organism evidence="8 9">
    <name type="scientific">Azospira oryzae</name>
    <dbReference type="NCBI Taxonomy" id="146939"/>
    <lineage>
        <taxon>Bacteria</taxon>
        <taxon>Pseudomonadati</taxon>
        <taxon>Pseudomonadota</taxon>
        <taxon>Betaproteobacteria</taxon>
        <taxon>Rhodocyclales</taxon>
        <taxon>Rhodocyclaceae</taxon>
        <taxon>Azospira</taxon>
    </lineage>
</organism>
<gene>
    <name evidence="6" type="primary">rlmB</name>
    <name evidence="8" type="ORF">EV678_0092</name>
</gene>
<dbReference type="RefSeq" id="WP_130458116.1">
    <property type="nucleotide sequence ID" value="NZ_SHKM01000001.1"/>
</dbReference>
<evidence type="ECO:0000313" key="9">
    <source>
        <dbReference type="Proteomes" id="UP000292136"/>
    </source>
</evidence>